<dbReference type="Proteomes" id="UP001054820">
    <property type="component" value="Chromosome"/>
</dbReference>
<evidence type="ECO:0000259" key="1">
    <source>
        <dbReference type="Pfam" id="PF05685"/>
    </source>
</evidence>
<keyword evidence="3" id="KW-1185">Reference proteome</keyword>
<evidence type="ECO:0000313" key="3">
    <source>
        <dbReference type="Proteomes" id="UP001054820"/>
    </source>
</evidence>
<dbReference type="EMBL" id="AP024202">
    <property type="protein sequence ID" value="BCN92707.1"/>
    <property type="molecule type" value="Genomic_DNA"/>
</dbReference>
<dbReference type="RefSeq" id="WP_237262838.1">
    <property type="nucleotide sequence ID" value="NZ_AP024202.1"/>
</dbReference>
<organism evidence="2 3">
    <name type="scientific">Thiomicrorhabdus immobilis</name>
    <dbReference type="NCBI Taxonomy" id="2791037"/>
    <lineage>
        <taxon>Bacteria</taxon>
        <taxon>Pseudomonadati</taxon>
        <taxon>Pseudomonadota</taxon>
        <taxon>Gammaproteobacteria</taxon>
        <taxon>Thiotrichales</taxon>
        <taxon>Piscirickettsiaceae</taxon>
        <taxon>Thiomicrorhabdus</taxon>
    </lineage>
</organism>
<dbReference type="InterPro" id="IPR012296">
    <property type="entry name" value="Nuclease_put_TT1808"/>
</dbReference>
<dbReference type="PANTHER" id="PTHR36558">
    <property type="entry name" value="GLR1098 PROTEIN"/>
    <property type="match status" value="1"/>
</dbReference>
<dbReference type="Gene3D" id="3.90.1570.10">
    <property type="entry name" value="tt1808, chain A"/>
    <property type="match status" value="1"/>
</dbReference>
<dbReference type="InterPro" id="IPR011335">
    <property type="entry name" value="Restrct_endonuc-II-like"/>
</dbReference>
<gene>
    <name evidence="2" type="ORF">THMIRHAM_04920</name>
</gene>
<reference evidence="2" key="1">
    <citation type="journal article" date="2022" name="Arch. Microbiol.">
        <title>Thiomicrorhabdus immobilis sp. nov., a mesophilic sulfur-oxidizing bacterium isolated from sediment of a brackish lake in northern Japan.</title>
        <authorList>
            <person name="Kojima H."/>
            <person name="Mochizuki J."/>
            <person name="Kanda M."/>
            <person name="Watanabe T."/>
            <person name="Fukui M."/>
        </authorList>
    </citation>
    <scope>NUCLEOTIDE SEQUENCE</scope>
    <source>
        <strain evidence="2">Am19</strain>
    </source>
</reference>
<protein>
    <recommendedName>
        <fullName evidence="1">Putative restriction endonuclease domain-containing protein</fullName>
    </recommendedName>
</protein>
<dbReference type="CDD" id="cd06260">
    <property type="entry name" value="DUF820-like"/>
    <property type="match status" value="1"/>
</dbReference>
<dbReference type="Pfam" id="PF05685">
    <property type="entry name" value="Uma2"/>
    <property type="match status" value="1"/>
</dbReference>
<dbReference type="SUPFAM" id="SSF52980">
    <property type="entry name" value="Restriction endonuclease-like"/>
    <property type="match status" value="1"/>
</dbReference>
<dbReference type="PANTHER" id="PTHR36558:SF1">
    <property type="entry name" value="RESTRICTION ENDONUCLEASE DOMAIN-CONTAINING PROTEIN-RELATED"/>
    <property type="match status" value="1"/>
</dbReference>
<feature type="domain" description="Putative restriction endonuclease" evidence="1">
    <location>
        <begin position="18"/>
        <end position="145"/>
    </location>
</feature>
<evidence type="ECO:0000313" key="2">
    <source>
        <dbReference type="EMBL" id="BCN92707.1"/>
    </source>
</evidence>
<accession>A0ABN6CUP9</accession>
<proteinExistence type="predicted"/>
<name>A0ABN6CUP9_9GAMM</name>
<dbReference type="InterPro" id="IPR008538">
    <property type="entry name" value="Uma2"/>
</dbReference>
<sequence length="176" mass="20589">MALAYSEHYTVRDYALWEGDWELIHGAPYAMAPSPSISHQRIEKGFLFQFDLSLKKCTNCEVLAEIDWQSSDDTVVRPDVLIACNIEGEKLTKTPELIVEIVSPTSAKRDELTKFELYQQEGVKFYILAYPDEKMAKVYRLHEGRFIKEADYSNERFDFKIRECDLSIDFSQIWRD</sequence>